<reference evidence="1" key="1">
    <citation type="submission" date="2023-11" db="EMBL/GenBank/DDBJ databases">
        <authorList>
            <person name="De Vega J J."/>
            <person name="De Vega J J."/>
        </authorList>
    </citation>
    <scope>NUCLEOTIDE SEQUENCE</scope>
</reference>
<dbReference type="EMBL" id="CAVNYO010000045">
    <property type="protein sequence ID" value="CAK5263781.1"/>
    <property type="molecule type" value="Genomic_DNA"/>
</dbReference>
<dbReference type="AlphaFoldDB" id="A0AAD2GUF7"/>
<accession>A0AAD2GUF7</accession>
<evidence type="ECO:0000313" key="1">
    <source>
        <dbReference type="EMBL" id="CAK5263781.1"/>
    </source>
</evidence>
<sequence length="40" mass="4303">MTPAALQCRSVQLRLLSLLLDTISPALLTTRGMSSISTRS</sequence>
<dbReference type="Proteomes" id="UP001295794">
    <property type="component" value="Unassembled WGS sequence"/>
</dbReference>
<evidence type="ECO:0000313" key="2">
    <source>
        <dbReference type="Proteomes" id="UP001295794"/>
    </source>
</evidence>
<keyword evidence="2" id="KW-1185">Reference proteome</keyword>
<proteinExistence type="predicted"/>
<organism evidence="1 2">
    <name type="scientific">Mycena citricolor</name>
    <dbReference type="NCBI Taxonomy" id="2018698"/>
    <lineage>
        <taxon>Eukaryota</taxon>
        <taxon>Fungi</taxon>
        <taxon>Dikarya</taxon>
        <taxon>Basidiomycota</taxon>
        <taxon>Agaricomycotina</taxon>
        <taxon>Agaricomycetes</taxon>
        <taxon>Agaricomycetidae</taxon>
        <taxon>Agaricales</taxon>
        <taxon>Marasmiineae</taxon>
        <taxon>Mycenaceae</taxon>
        <taxon>Mycena</taxon>
    </lineage>
</organism>
<name>A0AAD2GUF7_9AGAR</name>
<gene>
    <name evidence="1" type="ORF">MYCIT1_LOCUS3422</name>
</gene>
<protein>
    <submittedName>
        <fullName evidence="1">Uncharacterized protein</fullName>
    </submittedName>
</protein>
<comment type="caution">
    <text evidence="1">The sequence shown here is derived from an EMBL/GenBank/DDBJ whole genome shotgun (WGS) entry which is preliminary data.</text>
</comment>